<dbReference type="Pfam" id="PF24817">
    <property type="entry name" value="WD40_WDHD1_1st"/>
    <property type="match status" value="1"/>
</dbReference>
<dbReference type="GO" id="GO:0043596">
    <property type="term" value="C:nuclear replication fork"/>
    <property type="evidence" value="ECO:0007669"/>
    <property type="project" value="TreeGrafter"/>
</dbReference>
<dbReference type="GO" id="GO:0000278">
    <property type="term" value="P:mitotic cell cycle"/>
    <property type="evidence" value="ECO:0007669"/>
    <property type="project" value="TreeGrafter"/>
</dbReference>
<evidence type="ECO:0000256" key="6">
    <source>
        <dbReference type="SAM" id="MobiDB-lite"/>
    </source>
</evidence>
<evidence type="ECO:0000259" key="8">
    <source>
        <dbReference type="Pfam" id="PF20946"/>
    </source>
</evidence>
<feature type="repeat" description="WD" evidence="5">
    <location>
        <begin position="252"/>
        <end position="287"/>
    </location>
</feature>
<dbReference type="Gene3D" id="2.130.10.10">
    <property type="entry name" value="YVTN repeat-like/Quinoprotein amine dehydrogenase"/>
    <property type="match status" value="2"/>
</dbReference>
<dbReference type="SUPFAM" id="SSF50978">
    <property type="entry name" value="WD40 repeat-like"/>
    <property type="match status" value="1"/>
</dbReference>
<feature type="domain" description="WDHD1 first WD40" evidence="9">
    <location>
        <begin position="15"/>
        <end position="324"/>
    </location>
</feature>
<feature type="compositionally biased region" description="Polar residues" evidence="6">
    <location>
        <begin position="1143"/>
        <end position="1155"/>
    </location>
</feature>
<keyword evidence="4" id="KW-0539">Nucleus</keyword>
<evidence type="ECO:0000256" key="1">
    <source>
        <dbReference type="ARBA" id="ARBA00004123"/>
    </source>
</evidence>
<dbReference type="EMBL" id="AVOT02002167">
    <property type="protein sequence ID" value="MBW0469383.1"/>
    <property type="molecule type" value="Genomic_DNA"/>
</dbReference>
<keyword evidence="11" id="KW-1185">Reference proteome</keyword>
<evidence type="ECO:0000256" key="3">
    <source>
        <dbReference type="ARBA" id="ARBA00022737"/>
    </source>
</evidence>
<dbReference type="InterPro" id="IPR019775">
    <property type="entry name" value="WD40_repeat_CS"/>
</dbReference>
<feature type="compositionally biased region" description="Acidic residues" evidence="6">
    <location>
        <begin position="1109"/>
        <end position="1120"/>
    </location>
</feature>
<feature type="repeat" description="WD" evidence="5">
    <location>
        <begin position="142"/>
        <end position="183"/>
    </location>
</feature>
<dbReference type="PROSITE" id="PS00678">
    <property type="entry name" value="WD_REPEATS_1"/>
    <property type="match status" value="1"/>
</dbReference>
<comment type="subcellular location">
    <subcellularLocation>
        <location evidence="1">Nucleus</location>
    </subcellularLocation>
</comment>
<name>A0A9Q3BQF7_9BASI</name>
<comment type="caution">
    <text evidence="10">The sequence shown here is derived from an EMBL/GenBank/DDBJ whole genome shotgun (WGS) entry which is preliminary data.</text>
</comment>
<feature type="region of interest" description="Disordered" evidence="6">
    <location>
        <begin position="878"/>
        <end position="964"/>
    </location>
</feature>
<evidence type="ECO:0008006" key="12">
    <source>
        <dbReference type="Google" id="ProtNLM"/>
    </source>
</evidence>
<dbReference type="PROSITE" id="PS50082">
    <property type="entry name" value="WD_REPEATS_2"/>
    <property type="match status" value="2"/>
</dbReference>
<feature type="compositionally biased region" description="Acidic residues" evidence="6">
    <location>
        <begin position="935"/>
        <end position="949"/>
    </location>
</feature>
<feature type="compositionally biased region" description="Polar residues" evidence="6">
    <location>
        <begin position="898"/>
        <end position="911"/>
    </location>
</feature>
<accession>A0A9Q3BQF7</accession>
<sequence>MSSSSQPQHTFTTTYVHTEGSVSLAHSPDVSFLYSGGADGIRCFDLNQSDAAKTIEYHNEPVTYLDCSAEHLASCSESGEVVLHDHAVSAGDSPSFKCLVTRTSLPARCIKFSPSQKKLAVSSDELIVKIVDVCDPLNCQLLTGHTKSIKSVSWSPDSSQLISSGCDGTLRLWNLYNHNSSHNLTCVQVIENVIPSVLPESHHSIEVAWHPTGKIFVVPSRDRGLAIFAKTTSPNTPWKMVKSVCQAQDTADVGRTKPFTALKFSSNGKYLAVGCEDGLIMVWSAQNWKRICHIQPEPHCAITAIDWRPQANILIIGNLNGQITTWQDVISSPQPPPFNDRPIVLSQRGRGSMASEEEEETSIQDISESYNGAAYVGGDVEIDYQGLDKTKSKKSSRSRNKELSDRLLLAHSSMHHAQEPFQPGATTSSHAFDSNIGTNRRYMAFNQLGVVYVLEKEQENIITVEFHDKSKMNGYHFTDYLKFHLSSIGDLGVAFACGSTKSNPSIIRYEPFESWATSGFAFHRSEQIGIDEDACWQYNLPDGENVTCIACGGHPNQHVEMEVEGLTGSGAIVVGTNKGFVRLFTGSGIQRYIWNLGRQIISLACNNEFVIAVYKSSISPQSDLHYCIMDHTTFEIIQESVIPLPNSRTFLTWIGFSQPHSIPALYDSSGMLSFLDKVRRPRQARWVPVLDTMSLRTEAQLSRFYWPIGVSPTELSCIILKGGETQPGFPIPLVQEIPLQMPALRLNEPQGQLEENYLRDSIIYSHQEDLANPEDYSLASQLGFLQLELDKKLLKLVETGCKAEPTPQLQKALDYASYLKNMNTLEASMKIAKFYNLAGLYERVSKAHEAKQLQRKLDGPEKRLSKYSHLEDHRILTSSILSAKPKHRAHHEEWMSRSPKNTSSNFQQPNRIFSKKNVFKSPAPRSKMDSQTAEATEDEDHVEDKEELDSNVPFESSSIMQSGEDGLENNMLSVAQQSNQTSDSFSTKALRSISNHVSSSPVPSTNPFASKRLTANTKTNDLKKSDRFFDRVDQLHHTDNKNLKPPEKTRQLTLFGLPSKPPNADHGRIKTGKKRKNDGSDDNINPDTKNAKLQAEKPHPGIPKYTNDDEHEDLELDASEIGDIQVNDGTFTRKNESTEEESQISLTSIDFSQSLPPRIRSTLPDPQNFDEMEESQELSIPNEVEESMSKGTNKLAQFRSKH</sequence>
<evidence type="ECO:0000313" key="11">
    <source>
        <dbReference type="Proteomes" id="UP000765509"/>
    </source>
</evidence>
<dbReference type="AlphaFoldDB" id="A0A9Q3BQF7"/>
<dbReference type="InterPro" id="IPR036322">
    <property type="entry name" value="WD40_repeat_dom_sf"/>
</dbReference>
<protein>
    <recommendedName>
        <fullName evidence="12">Minichromosome loss protein Mcl1 middle region domain-containing protein</fullName>
    </recommendedName>
</protein>
<evidence type="ECO:0000256" key="4">
    <source>
        <dbReference type="ARBA" id="ARBA00023242"/>
    </source>
</evidence>
<keyword evidence="3" id="KW-0677">Repeat</keyword>
<dbReference type="PROSITE" id="PS50294">
    <property type="entry name" value="WD_REPEATS_REGION"/>
    <property type="match status" value="1"/>
</dbReference>
<dbReference type="GO" id="GO:0006281">
    <property type="term" value="P:DNA repair"/>
    <property type="evidence" value="ECO:0007669"/>
    <property type="project" value="TreeGrafter"/>
</dbReference>
<dbReference type="SMART" id="SM00320">
    <property type="entry name" value="WD40"/>
    <property type="match status" value="6"/>
</dbReference>
<evidence type="ECO:0000313" key="10">
    <source>
        <dbReference type="EMBL" id="MBW0469383.1"/>
    </source>
</evidence>
<feature type="domain" description="WDHD1/CFT4 helical bundle" evidence="8">
    <location>
        <begin position="751"/>
        <end position="852"/>
    </location>
</feature>
<dbReference type="InterPro" id="IPR048591">
    <property type="entry name" value="WDHD1/CFT4_hel"/>
</dbReference>
<evidence type="ECO:0000256" key="5">
    <source>
        <dbReference type="PROSITE-ProRule" id="PRU00221"/>
    </source>
</evidence>
<dbReference type="Pfam" id="PF20946">
    <property type="entry name" value="Ctf4_C"/>
    <property type="match status" value="1"/>
</dbReference>
<dbReference type="InterPro" id="IPR001680">
    <property type="entry name" value="WD40_rpt"/>
</dbReference>
<organism evidence="10 11">
    <name type="scientific">Austropuccinia psidii MF-1</name>
    <dbReference type="NCBI Taxonomy" id="1389203"/>
    <lineage>
        <taxon>Eukaryota</taxon>
        <taxon>Fungi</taxon>
        <taxon>Dikarya</taxon>
        <taxon>Basidiomycota</taxon>
        <taxon>Pucciniomycotina</taxon>
        <taxon>Pucciniomycetes</taxon>
        <taxon>Pucciniales</taxon>
        <taxon>Sphaerophragmiaceae</taxon>
        <taxon>Austropuccinia</taxon>
    </lineage>
</organism>
<feature type="region of interest" description="Disordered" evidence="6">
    <location>
        <begin position="1053"/>
        <end position="1202"/>
    </location>
</feature>
<dbReference type="GO" id="GO:0003682">
    <property type="term" value="F:chromatin binding"/>
    <property type="evidence" value="ECO:0007669"/>
    <property type="project" value="TreeGrafter"/>
</dbReference>
<feature type="region of interest" description="Disordered" evidence="6">
    <location>
        <begin position="977"/>
        <end position="1019"/>
    </location>
</feature>
<feature type="domain" description="WDHD1/CFT4 second beta-propeller" evidence="7">
    <location>
        <begin position="419"/>
        <end position="742"/>
    </location>
</feature>
<evidence type="ECO:0000259" key="9">
    <source>
        <dbReference type="Pfam" id="PF24817"/>
    </source>
</evidence>
<dbReference type="PANTHER" id="PTHR19932">
    <property type="entry name" value="WD REPEAT AND HMG-BOX DNA BINDING PROTEIN"/>
    <property type="match status" value="1"/>
</dbReference>
<dbReference type="InterPro" id="IPR015943">
    <property type="entry name" value="WD40/YVTN_repeat-like_dom_sf"/>
</dbReference>
<keyword evidence="2 5" id="KW-0853">WD repeat</keyword>
<dbReference type="Proteomes" id="UP000765509">
    <property type="component" value="Unassembled WGS sequence"/>
</dbReference>
<evidence type="ECO:0000256" key="2">
    <source>
        <dbReference type="ARBA" id="ARBA00022574"/>
    </source>
</evidence>
<evidence type="ECO:0000259" key="7">
    <source>
        <dbReference type="Pfam" id="PF12341"/>
    </source>
</evidence>
<dbReference type="InterPro" id="IPR057646">
    <property type="entry name" value="WD40_WDHD1_1st"/>
</dbReference>
<proteinExistence type="predicted"/>
<gene>
    <name evidence="10" type="ORF">O181_009098</name>
</gene>
<dbReference type="InterPro" id="IPR022100">
    <property type="entry name" value="WDHD1/CFT4_beta-prop_2nd"/>
</dbReference>
<dbReference type="Pfam" id="PF12341">
    <property type="entry name" value="Mcl1_mid"/>
    <property type="match status" value="1"/>
</dbReference>
<dbReference type="OrthoDB" id="427368at2759"/>
<reference evidence="10" key="1">
    <citation type="submission" date="2021-03" db="EMBL/GenBank/DDBJ databases">
        <title>Draft genome sequence of rust myrtle Austropuccinia psidii MF-1, a brazilian biotype.</title>
        <authorList>
            <person name="Quecine M.C."/>
            <person name="Pachon D.M.R."/>
            <person name="Bonatelli M.L."/>
            <person name="Correr F.H."/>
            <person name="Franceschini L.M."/>
            <person name="Leite T.F."/>
            <person name="Margarido G.R.A."/>
            <person name="Almeida C.A."/>
            <person name="Ferrarezi J.A."/>
            <person name="Labate C.A."/>
        </authorList>
    </citation>
    <scope>NUCLEOTIDE SEQUENCE</scope>
    <source>
        <strain evidence="10">MF-1</strain>
    </source>
</reference>
<dbReference type="PANTHER" id="PTHR19932:SF10">
    <property type="entry name" value="WD REPEAT AND HMG-BOX DNA-BINDING PROTEIN 1"/>
    <property type="match status" value="1"/>
</dbReference>
<dbReference type="GO" id="GO:0006261">
    <property type="term" value="P:DNA-templated DNA replication"/>
    <property type="evidence" value="ECO:0007669"/>
    <property type="project" value="TreeGrafter"/>
</dbReference>